<proteinExistence type="predicted"/>
<protein>
    <submittedName>
        <fullName evidence="1">Uncharacterized protein</fullName>
    </submittedName>
</protein>
<accession>A0A481ZDN8</accession>
<name>A0A481ZDN8_9VIRU</name>
<sequence>MECNCNALEIITNSGGEYVEKLIEMYDSLVPKEFITCTMCFKKPSPVWIWNILAQNALTKGLENTSVLKFIEEKGILKNYSVDDLRAVVRAGNLNGILYIVGYGFDPTSDHDCNWRNYVNYGTLVVNMWKGVLKYATDDNDLNKYLQLQLKISEIDAVRKKREQDDSELMERANARECGFDNN</sequence>
<evidence type="ECO:0000313" key="1">
    <source>
        <dbReference type="EMBL" id="QBK94034.1"/>
    </source>
</evidence>
<organism evidence="1">
    <name type="scientific">Pithovirus LCPAC406</name>
    <dbReference type="NCBI Taxonomy" id="2506599"/>
    <lineage>
        <taxon>Viruses</taxon>
        <taxon>Pithoviruses</taxon>
    </lineage>
</organism>
<gene>
    <name evidence="1" type="ORF">LCPAC406_03480</name>
</gene>
<dbReference type="EMBL" id="MK500610">
    <property type="protein sequence ID" value="QBK94034.1"/>
    <property type="molecule type" value="Genomic_DNA"/>
</dbReference>
<reference evidence="1" key="1">
    <citation type="journal article" date="2019" name="MBio">
        <title>Virus Genomes from Deep Sea Sediments Expand the Ocean Megavirome and Support Independent Origins of Viral Gigantism.</title>
        <authorList>
            <person name="Backstrom D."/>
            <person name="Yutin N."/>
            <person name="Jorgensen S.L."/>
            <person name="Dharamshi J."/>
            <person name="Homa F."/>
            <person name="Zaremba-Niedwiedzka K."/>
            <person name="Spang A."/>
            <person name="Wolf Y.I."/>
            <person name="Koonin E.V."/>
            <person name="Ettema T.J."/>
        </authorList>
    </citation>
    <scope>NUCLEOTIDE SEQUENCE</scope>
</reference>